<dbReference type="GO" id="GO:0006606">
    <property type="term" value="P:protein import into nucleus"/>
    <property type="evidence" value="ECO:0007669"/>
    <property type="project" value="TreeGrafter"/>
</dbReference>
<organism evidence="2 3">
    <name type="scientific">Elysia marginata</name>
    <dbReference type="NCBI Taxonomy" id="1093978"/>
    <lineage>
        <taxon>Eukaryota</taxon>
        <taxon>Metazoa</taxon>
        <taxon>Spiralia</taxon>
        <taxon>Lophotrochozoa</taxon>
        <taxon>Mollusca</taxon>
        <taxon>Gastropoda</taxon>
        <taxon>Heterobranchia</taxon>
        <taxon>Euthyneura</taxon>
        <taxon>Panpulmonata</taxon>
        <taxon>Sacoglossa</taxon>
        <taxon>Placobranchoidea</taxon>
        <taxon>Plakobranchidae</taxon>
        <taxon>Elysia</taxon>
    </lineage>
</organism>
<reference evidence="2 3" key="1">
    <citation type="journal article" date="2021" name="Elife">
        <title>Chloroplast acquisition without the gene transfer in kleptoplastic sea slugs, Plakobranchus ocellatus.</title>
        <authorList>
            <person name="Maeda T."/>
            <person name="Takahashi S."/>
            <person name="Yoshida T."/>
            <person name="Shimamura S."/>
            <person name="Takaki Y."/>
            <person name="Nagai Y."/>
            <person name="Toyoda A."/>
            <person name="Suzuki Y."/>
            <person name="Arimoto A."/>
            <person name="Ishii H."/>
            <person name="Satoh N."/>
            <person name="Nishiyama T."/>
            <person name="Hasebe M."/>
            <person name="Maruyama T."/>
            <person name="Minagawa J."/>
            <person name="Obokata J."/>
            <person name="Shigenobu S."/>
        </authorList>
    </citation>
    <scope>NUCLEOTIDE SEQUENCE [LARGE SCALE GENOMIC DNA]</scope>
</reference>
<dbReference type="InterPro" id="IPR011989">
    <property type="entry name" value="ARM-like"/>
</dbReference>
<evidence type="ECO:0000313" key="2">
    <source>
        <dbReference type="EMBL" id="GFR69158.1"/>
    </source>
</evidence>
<accession>A0AAV4F701</accession>
<protein>
    <submittedName>
        <fullName evidence="2">HEAT repeat-containing protein 3</fullName>
    </submittedName>
</protein>
<dbReference type="GO" id="GO:0042273">
    <property type="term" value="P:ribosomal large subunit biogenesis"/>
    <property type="evidence" value="ECO:0007669"/>
    <property type="project" value="TreeGrafter"/>
</dbReference>
<sequence>MSFERDRGKRTGSLQLLFYNKQYGNNWAPSKEASKYDTATDVLVEAVELLANLCENSSKAVSWFNKEHLINILMPLLNIESYGYPLATAVARCLHVVSENNTEVTSICSQQDVCTQLFSVLSMRQPGILLNLPGVDLSQHYKNIVSATVDALDLSLAEAINSALDGQHQTEEEMNFDPELTWPTVDKLLSAQGLALELLANLCCADGKFANISRAHGE</sequence>
<proteinExistence type="inferred from homology"/>
<evidence type="ECO:0000313" key="3">
    <source>
        <dbReference type="Proteomes" id="UP000762676"/>
    </source>
</evidence>
<dbReference type="InterPro" id="IPR016024">
    <property type="entry name" value="ARM-type_fold"/>
</dbReference>
<comment type="caution">
    <text evidence="2">The sequence shown here is derived from an EMBL/GenBank/DDBJ whole genome shotgun (WGS) entry which is preliminary data.</text>
</comment>
<dbReference type="GO" id="GO:0051082">
    <property type="term" value="F:unfolded protein binding"/>
    <property type="evidence" value="ECO:0007669"/>
    <property type="project" value="TreeGrafter"/>
</dbReference>
<dbReference type="Proteomes" id="UP000762676">
    <property type="component" value="Unassembled WGS sequence"/>
</dbReference>
<evidence type="ECO:0000256" key="1">
    <source>
        <dbReference type="ARBA" id="ARBA00049983"/>
    </source>
</evidence>
<dbReference type="AlphaFoldDB" id="A0AAV4F701"/>
<dbReference type="EMBL" id="BMAT01011259">
    <property type="protein sequence ID" value="GFR69158.1"/>
    <property type="molecule type" value="Genomic_DNA"/>
</dbReference>
<dbReference type="PANTHER" id="PTHR13347">
    <property type="entry name" value="HEAT REPEAT-CONTAINING PROTEIN 3"/>
    <property type="match status" value="1"/>
</dbReference>
<dbReference type="InterPro" id="IPR052616">
    <property type="entry name" value="SYO1-like"/>
</dbReference>
<gene>
    <name evidence="2" type="ORF">ElyMa_005623700</name>
</gene>
<dbReference type="SUPFAM" id="SSF48371">
    <property type="entry name" value="ARM repeat"/>
    <property type="match status" value="1"/>
</dbReference>
<dbReference type="PANTHER" id="PTHR13347:SF1">
    <property type="entry name" value="HEAT REPEAT-CONTAINING PROTEIN 3"/>
    <property type="match status" value="1"/>
</dbReference>
<comment type="similarity">
    <text evidence="1">Belongs to the nuclear import and ribosome assembly adapter family.</text>
</comment>
<name>A0AAV4F701_9GAST</name>
<keyword evidence="3" id="KW-1185">Reference proteome</keyword>
<dbReference type="Gene3D" id="1.25.10.10">
    <property type="entry name" value="Leucine-rich Repeat Variant"/>
    <property type="match status" value="1"/>
</dbReference>